<comment type="caution">
    <text evidence="1">The sequence shown here is derived from an EMBL/GenBank/DDBJ whole genome shotgun (WGS) entry which is preliminary data.</text>
</comment>
<gene>
    <name evidence="1" type="ORF">E2C01_050725</name>
</gene>
<dbReference type="AlphaFoldDB" id="A0A5B7GGW7"/>
<reference evidence="1 2" key="1">
    <citation type="submission" date="2019-05" db="EMBL/GenBank/DDBJ databases">
        <title>Another draft genome of Portunus trituberculatus and its Hox gene families provides insights of decapod evolution.</title>
        <authorList>
            <person name="Jeong J.-H."/>
            <person name="Song I."/>
            <person name="Kim S."/>
            <person name="Choi T."/>
            <person name="Kim D."/>
            <person name="Ryu S."/>
            <person name="Kim W."/>
        </authorList>
    </citation>
    <scope>NUCLEOTIDE SEQUENCE [LARGE SCALE GENOMIC DNA]</scope>
    <source>
        <tissue evidence="1">Muscle</tissue>
    </source>
</reference>
<keyword evidence="2" id="KW-1185">Reference proteome</keyword>
<dbReference type="Proteomes" id="UP000324222">
    <property type="component" value="Unassembled WGS sequence"/>
</dbReference>
<dbReference type="EMBL" id="VSRR010014226">
    <property type="protein sequence ID" value="MPC56759.1"/>
    <property type="molecule type" value="Genomic_DNA"/>
</dbReference>
<evidence type="ECO:0000313" key="1">
    <source>
        <dbReference type="EMBL" id="MPC56759.1"/>
    </source>
</evidence>
<accession>A0A5B7GGW7</accession>
<name>A0A5B7GGW7_PORTR</name>
<protein>
    <submittedName>
        <fullName evidence="1">Uncharacterized protein</fullName>
    </submittedName>
</protein>
<proteinExistence type="predicted"/>
<organism evidence="1 2">
    <name type="scientific">Portunus trituberculatus</name>
    <name type="common">Swimming crab</name>
    <name type="synonym">Neptunus trituberculatus</name>
    <dbReference type="NCBI Taxonomy" id="210409"/>
    <lineage>
        <taxon>Eukaryota</taxon>
        <taxon>Metazoa</taxon>
        <taxon>Ecdysozoa</taxon>
        <taxon>Arthropoda</taxon>
        <taxon>Crustacea</taxon>
        <taxon>Multicrustacea</taxon>
        <taxon>Malacostraca</taxon>
        <taxon>Eumalacostraca</taxon>
        <taxon>Eucarida</taxon>
        <taxon>Decapoda</taxon>
        <taxon>Pleocyemata</taxon>
        <taxon>Brachyura</taxon>
        <taxon>Eubrachyura</taxon>
        <taxon>Portunoidea</taxon>
        <taxon>Portunidae</taxon>
        <taxon>Portuninae</taxon>
        <taxon>Portunus</taxon>
    </lineage>
</organism>
<sequence>MYVCCVLHPHPPSTYYCSHHHHHLHHYLPSPCHHITSPPITHIISHPFHHYHYQPSSSSLTITLTTKHHPTSPPSPSITYIITHRRPLSKIRLCGLTKCRVEPSKVLFSAPKQRSDVFSAWFAATININSILSTRETDVKTLVIISVAHENSRGNSGNSNSFKFNNVSNFVECNLAPLSTTTTTIKSAGLPFITIPMRCPVCGSRPLIHQHKF</sequence>
<evidence type="ECO:0000313" key="2">
    <source>
        <dbReference type="Proteomes" id="UP000324222"/>
    </source>
</evidence>